<dbReference type="STRING" id="1261640.BHK98_10930"/>
<keyword evidence="2" id="KW-0813">Transport</keyword>
<comment type="caution">
    <text evidence="4">The sequence shown here is derived from an EMBL/GenBank/DDBJ whole genome shotgun (WGS) entry which is preliminary data.</text>
</comment>
<accession>A0A1Q9JJZ3</accession>
<dbReference type="InterPro" id="IPR008218">
    <property type="entry name" value="ATPase_V1-cplx_f_g_su"/>
</dbReference>
<sequence>MYKIGVIGDRDSVLGFKAVGLDVFPAEKAEEAKAVLRKWAEGEYAIIYITEGLAVQLEKEIDKYKDSRLPAIIPIPNKDGPSGTGLNNVRKSVERAVGADILFGGDR</sequence>
<evidence type="ECO:0000256" key="3">
    <source>
        <dbReference type="ARBA" id="ARBA00023065"/>
    </source>
</evidence>
<protein>
    <submittedName>
        <fullName evidence="4">V-type ATP synthase subunit F</fullName>
    </submittedName>
</protein>
<proteinExistence type="inferred from homology"/>
<evidence type="ECO:0000256" key="2">
    <source>
        <dbReference type="ARBA" id="ARBA00022448"/>
    </source>
</evidence>
<evidence type="ECO:0000313" key="4">
    <source>
        <dbReference type="EMBL" id="OLR56533.1"/>
    </source>
</evidence>
<gene>
    <name evidence="4" type="ORF">BHK98_10930</name>
</gene>
<dbReference type="GO" id="GO:0046961">
    <property type="term" value="F:proton-transporting ATPase activity, rotational mechanism"/>
    <property type="evidence" value="ECO:0007669"/>
    <property type="project" value="InterPro"/>
</dbReference>
<reference evidence="4 5" key="1">
    <citation type="journal article" date="2016" name="Appl. Environ. Microbiol.">
        <title>Function and Phylogeny of Bacterial Butyryl Coenzyme A:Acetate Transferases and Their Diversity in the Proximal Colon of Swine.</title>
        <authorList>
            <person name="Trachsel J."/>
            <person name="Bayles D.O."/>
            <person name="Looft T."/>
            <person name="Levine U.Y."/>
            <person name="Allen H.K."/>
        </authorList>
    </citation>
    <scope>NUCLEOTIDE SEQUENCE [LARGE SCALE GENOMIC DNA]</scope>
    <source>
        <strain evidence="4 5">68-3-10</strain>
    </source>
</reference>
<keyword evidence="5" id="KW-1185">Reference proteome</keyword>
<evidence type="ECO:0000313" key="5">
    <source>
        <dbReference type="Proteomes" id="UP000187404"/>
    </source>
</evidence>
<dbReference type="NCBIfam" id="NF002384">
    <property type="entry name" value="PRK01395.1"/>
    <property type="match status" value="1"/>
</dbReference>
<dbReference type="InterPro" id="IPR036906">
    <property type="entry name" value="ATPase_V1_fsu_sf"/>
</dbReference>
<organism evidence="4 5">
    <name type="scientific">Hornefia porci</name>
    <dbReference type="NCBI Taxonomy" id="2652292"/>
    <lineage>
        <taxon>Bacteria</taxon>
        <taxon>Bacillati</taxon>
        <taxon>Bacillota</taxon>
        <taxon>Clostridia</taxon>
        <taxon>Peptostreptococcales</taxon>
        <taxon>Anaerovoracaceae</taxon>
        <taxon>Hornefia</taxon>
    </lineage>
</organism>
<evidence type="ECO:0000256" key="1">
    <source>
        <dbReference type="ARBA" id="ARBA00010148"/>
    </source>
</evidence>
<name>A0A1Q9JJZ3_9FIRM</name>
<dbReference type="Pfam" id="PF01990">
    <property type="entry name" value="ATP-synt_F"/>
    <property type="match status" value="1"/>
</dbReference>
<dbReference type="AlphaFoldDB" id="A0A1Q9JJZ3"/>
<dbReference type="RefSeq" id="WP_075714251.1">
    <property type="nucleotide sequence ID" value="NZ_MJIE01000001.1"/>
</dbReference>
<comment type="similarity">
    <text evidence="1">Belongs to the V-ATPase F subunit family.</text>
</comment>
<dbReference type="Proteomes" id="UP000187404">
    <property type="component" value="Unassembled WGS sequence"/>
</dbReference>
<keyword evidence="3" id="KW-0406">Ion transport</keyword>
<dbReference type="OrthoDB" id="5311at2"/>
<dbReference type="Gene3D" id="3.40.50.10580">
    <property type="entry name" value="ATPase, V1 complex, subunit F"/>
    <property type="match status" value="1"/>
</dbReference>
<dbReference type="EMBL" id="MJIE01000001">
    <property type="protein sequence ID" value="OLR56533.1"/>
    <property type="molecule type" value="Genomic_DNA"/>
</dbReference>
<dbReference type="SUPFAM" id="SSF159468">
    <property type="entry name" value="AtpF-like"/>
    <property type="match status" value="1"/>
</dbReference>